<feature type="glycosylation site" description="N-linked (GlcNAc...) asparagine; partial" evidence="14">
    <location>
        <position position="531"/>
    </location>
</feature>
<dbReference type="AlphaFoldDB" id="A0A914UH19"/>
<feature type="glycosylation site" description="N-linked (GlcNAc...) asparagine; partial" evidence="14">
    <location>
        <position position="88"/>
    </location>
</feature>
<keyword evidence="22" id="KW-0812">Transmembrane</keyword>
<comment type="catalytic activity">
    <reaction evidence="11">
        <text>Release of a C-terminal dipeptide, oligopeptide-|-Xaa-Yaa, when Xaa is not Pro, and Yaa is neither Asp nor Glu. Thus, conversion of angiotensin I to angiotensin II, with increase in vasoconstrictor activity, but no action on angiotensin II.</text>
        <dbReference type="EC" id="3.4.15.1"/>
    </reaction>
</comment>
<organism evidence="23 24">
    <name type="scientific">Plectus sambesii</name>
    <dbReference type="NCBI Taxonomy" id="2011161"/>
    <lineage>
        <taxon>Eukaryota</taxon>
        <taxon>Metazoa</taxon>
        <taxon>Ecdysozoa</taxon>
        <taxon>Nematoda</taxon>
        <taxon>Chromadorea</taxon>
        <taxon>Plectida</taxon>
        <taxon>Plectina</taxon>
        <taxon>Plectoidea</taxon>
        <taxon>Plectidae</taxon>
        <taxon>Plectus</taxon>
    </lineage>
</organism>
<feature type="binding site" evidence="17">
    <location>
        <position position="356"/>
    </location>
    <ligand>
        <name>Zn(2+)</name>
        <dbReference type="ChEBI" id="CHEBI:29105"/>
        <label>1</label>
        <note>catalytic</note>
    </ligand>
</feature>
<evidence type="ECO:0000313" key="24">
    <source>
        <dbReference type="WBParaSite" id="PSAMB.scaffold10144size4310.g33069.t1"/>
    </source>
</evidence>
<feature type="active site" description="Proton acceptor 2" evidence="15">
    <location>
        <position position="329"/>
    </location>
</feature>
<dbReference type="Pfam" id="PF01401">
    <property type="entry name" value="Peptidase_M2"/>
    <property type="match status" value="1"/>
</dbReference>
<dbReference type="InterPro" id="IPR021134">
    <property type="entry name" value="Bestrophin-like"/>
</dbReference>
<accession>A0A914UH19</accession>
<dbReference type="Proteomes" id="UP000887566">
    <property type="component" value="Unplaced"/>
</dbReference>
<feature type="binding site" evidence="17">
    <location>
        <position position="332"/>
    </location>
    <ligand>
        <name>Zn(2+)</name>
        <dbReference type="ChEBI" id="CHEBI:29105"/>
        <label>1</label>
        <note>catalytic</note>
    </ligand>
</feature>
<keyword evidence="22" id="KW-0472">Membrane</keyword>
<evidence type="ECO:0000256" key="15">
    <source>
        <dbReference type="PIRSR" id="PIRSR601548-11"/>
    </source>
</evidence>
<feature type="binding site" evidence="16">
    <location>
        <position position="167"/>
    </location>
    <ligand>
        <name>chloride</name>
        <dbReference type="ChEBI" id="CHEBI:17996"/>
        <label>1</label>
    </ligand>
</feature>
<dbReference type="SUPFAM" id="SSF55486">
    <property type="entry name" value="Metalloproteases ('zincins'), catalytic domain"/>
    <property type="match status" value="1"/>
</dbReference>
<dbReference type="GO" id="GO:0046872">
    <property type="term" value="F:metal ion binding"/>
    <property type="evidence" value="ECO:0007669"/>
    <property type="project" value="UniProtKB-KW"/>
</dbReference>
<evidence type="ECO:0000256" key="17">
    <source>
        <dbReference type="PIRSR" id="PIRSR601548-3"/>
    </source>
</evidence>
<dbReference type="GO" id="GO:0005886">
    <property type="term" value="C:plasma membrane"/>
    <property type="evidence" value="ECO:0007669"/>
    <property type="project" value="TreeGrafter"/>
</dbReference>
<keyword evidence="10 14" id="KW-0325">Glycoprotein</keyword>
<evidence type="ECO:0000256" key="1">
    <source>
        <dbReference type="ARBA" id="ARBA00008139"/>
    </source>
</evidence>
<proteinExistence type="inferred from homology"/>
<feature type="binding site" evidence="17">
    <location>
        <position position="328"/>
    </location>
    <ligand>
        <name>Zn(2+)</name>
        <dbReference type="ChEBI" id="CHEBI:29105"/>
        <label>1</label>
        <note>catalytic</note>
    </ligand>
</feature>
<evidence type="ECO:0000256" key="6">
    <source>
        <dbReference type="ARBA" id="ARBA00022801"/>
    </source>
</evidence>
<feature type="binding site" evidence="19">
    <location>
        <position position="356"/>
    </location>
    <ligand>
        <name>Zn(2+)</name>
        <dbReference type="ChEBI" id="CHEBI:29105"/>
        <label>2</label>
        <note>catalytic</note>
    </ligand>
</feature>
<reference evidence="24" key="1">
    <citation type="submission" date="2022-11" db="UniProtKB">
        <authorList>
            <consortium name="WormBaseParasite"/>
        </authorList>
    </citation>
    <scope>IDENTIFICATION</scope>
</reference>
<feature type="active site" description="Proton donor 1" evidence="13">
    <location>
        <position position="458"/>
    </location>
</feature>
<evidence type="ECO:0000256" key="14">
    <source>
        <dbReference type="PIRSR" id="PIRSR601548-10"/>
    </source>
</evidence>
<feature type="glycosylation site" description="N-linked (GlcNAc...) (complex) asparagine" evidence="14">
    <location>
        <position position="42"/>
    </location>
</feature>
<feature type="binding site" evidence="19">
    <location>
        <position position="328"/>
    </location>
    <ligand>
        <name>Zn(2+)</name>
        <dbReference type="ChEBI" id="CHEBI:29105"/>
        <label>2</label>
        <note>catalytic</note>
    </ligand>
</feature>
<feature type="transmembrane region" description="Helical" evidence="22">
    <location>
        <begin position="701"/>
        <end position="726"/>
    </location>
</feature>
<feature type="disulfide bond" evidence="18 20">
    <location>
        <begin position="297"/>
        <end position="315"/>
    </location>
</feature>
<keyword evidence="3 21" id="KW-0645">Protease</keyword>
<feature type="binding site" evidence="19">
    <location>
        <position position="332"/>
    </location>
    <ligand>
        <name>Zn(2+)</name>
        <dbReference type="ChEBI" id="CHEBI:29105"/>
        <label>2</label>
        <note>catalytic</note>
    </ligand>
</feature>
<evidence type="ECO:0000256" key="3">
    <source>
        <dbReference type="ARBA" id="ARBA00022670"/>
    </source>
</evidence>
<dbReference type="PANTHER" id="PTHR10514:SF27">
    <property type="entry name" value="ANGIOTENSIN-CONVERTING ENZYME"/>
    <property type="match status" value="1"/>
</dbReference>
<comment type="similarity">
    <text evidence="1 20 21">Belongs to the peptidase M2 family.</text>
</comment>
<comment type="cofactor">
    <cofactor evidence="21">
        <name>Zn(2+)</name>
        <dbReference type="ChEBI" id="CHEBI:29105"/>
    </cofactor>
    <text evidence="21">Binds 1 zinc ion per subunit.</text>
</comment>
<feature type="glycosylation site" description="N-linked (GlcNAc...) asparagine; partial" evidence="14">
    <location>
        <position position="282"/>
    </location>
</feature>
<keyword evidence="8 21" id="KW-0482">Metalloprotease</keyword>
<evidence type="ECO:0000313" key="23">
    <source>
        <dbReference type="Proteomes" id="UP000887566"/>
    </source>
</evidence>
<evidence type="ECO:0000256" key="16">
    <source>
        <dbReference type="PIRSR" id="PIRSR601548-2"/>
    </source>
</evidence>
<dbReference type="Gene3D" id="1.10.1370.30">
    <property type="match status" value="1"/>
</dbReference>
<evidence type="ECO:0000256" key="5">
    <source>
        <dbReference type="ARBA" id="ARBA00022729"/>
    </source>
</evidence>
<dbReference type="PRINTS" id="PR00791">
    <property type="entry name" value="PEPDIPTASEA"/>
</dbReference>
<keyword evidence="23" id="KW-1185">Reference proteome</keyword>
<keyword evidence="4 17" id="KW-0479">Metal-binding</keyword>
<dbReference type="GO" id="GO:0006508">
    <property type="term" value="P:proteolysis"/>
    <property type="evidence" value="ECO:0007669"/>
    <property type="project" value="UniProtKB-KW"/>
</dbReference>
<dbReference type="PROSITE" id="PS52011">
    <property type="entry name" value="PEPTIDASE_M2"/>
    <property type="match status" value="1"/>
</dbReference>
<evidence type="ECO:0000256" key="18">
    <source>
        <dbReference type="PIRSR" id="PIRSR601548-4"/>
    </source>
</evidence>
<keyword evidence="22" id="KW-1133">Transmembrane helix</keyword>
<evidence type="ECO:0000256" key="21">
    <source>
        <dbReference type="RuleBase" id="RU361144"/>
    </source>
</evidence>
<dbReference type="CDD" id="cd06461">
    <property type="entry name" value="M2_ACE"/>
    <property type="match status" value="1"/>
</dbReference>
<dbReference type="InterPro" id="IPR001548">
    <property type="entry name" value="Peptidase_M2"/>
</dbReference>
<dbReference type="FunFam" id="1.10.1370.30:FF:000004">
    <property type="entry name" value="Angiotensin-converting enzyme"/>
    <property type="match status" value="1"/>
</dbReference>
<evidence type="ECO:0000256" key="22">
    <source>
        <dbReference type="SAM" id="Phobius"/>
    </source>
</evidence>
<feature type="disulfide bond" evidence="18">
    <location>
        <begin position="483"/>
        <end position="495"/>
    </location>
</feature>
<dbReference type="GO" id="GO:0005254">
    <property type="term" value="F:chloride channel activity"/>
    <property type="evidence" value="ECO:0007669"/>
    <property type="project" value="InterPro"/>
</dbReference>
<evidence type="ECO:0000256" key="4">
    <source>
        <dbReference type="ARBA" id="ARBA00022723"/>
    </source>
</evidence>
<evidence type="ECO:0000256" key="19">
    <source>
        <dbReference type="PIRSR" id="PIRSR601548-8"/>
    </source>
</evidence>
<evidence type="ECO:0000256" key="9">
    <source>
        <dbReference type="ARBA" id="ARBA00023157"/>
    </source>
</evidence>
<feature type="binding site" evidence="16">
    <location>
        <position position="467"/>
    </location>
    <ligand>
        <name>chloride</name>
        <dbReference type="ChEBI" id="CHEBI:17996"/>
        <label>1</label>
    </ligand>
</feature>
<dbReference type="GO" id="GO:0004180">
    <property type="term" value="F:carboxypeptidase activity"/>
    <property type="evidence" value="ECO:0007669"/>
    <property type="project" value="UniProtKB-KW"/>
</dbReference>
<evidence type="ECO:0000256" key="7">
    <source>
        <dbReference type="ARBA" id="ARBA00022833"/>
    </source>
</evidence>
<dbReference type="EC" id="3.4.-.-" evidence="21"/>
<dbReference type="Pfam" id="PF01062">
    <property type="entry name" value="Bestrophin"/>
    <property type="match status" value="1"/>
</dbReference>
<keyword evidence="2 21" id="KW-0121">Carboxypeptidase</keyword>
<evidence type="ECO:0000256" key="10">
    <source>
        <dbReference type="ARBA" id="ARBA00023180"/>
    </source>
</evidence>
<feature type="active site" description="Proton donor 2" evidence="15">
    <location>
        <position position="458"/>
    </location>
</feature>
<dbReference type="WBParaSite" id="PSAMB.scaffold10144size4310.g33069.t1">
    <property type="protein sequence ID" value="PSAMB.scaffold10144size4310.g33069.t1"/>
    <property type="gene ID" value="PSAMB.scaffold10144size4310.g33069"/>
</dbReference>
<sequence length="915" mass="106286">TFYTNTTDYNAQQAAIADANFGVWQLKQAVSAQAFDSSQIQNAMVNRQLTSIKTVGINLTSDDTQKLSTLINNMNNIFSNSRICPFGNPSCNTSDPSQSWALDPDLSNIMAYNQSSGDYDLQTYVWNEWRKKTQPIKDIYPQFVNLSNKGAQQGGFADTGAWWRSWYNTEDPNYNFQQAIDNLFMQVLPLYEELHTYVRRQLRQHYPNRFSSSAIPAHILGNMWAQEWQNIFSITQPFPNKTSVDVTQAMIDQNYTPLRMFQTADKFFQSLGLTPMVDAFWNGTIMTKPTNVEGFVCHASAWDFFNRVDFRIKMCTQVRMEDLITIHHEMGHIQYFMQYSVQPVTFRNGANPGFHEAIGDTIALSVATPTHLQKIGLLANYISDTQQDINFLYKQALEKVAFLPFGYLIDQWRWQVFSGQTTPDQYNADWWKLRTQYQGIVPPVDRPDNAFDPAAKSHIDDNTPYIRYFISYVAQFQFYKAMCQAANHTGPLYTCDFYNNTNAGAKLASMLRLGNSVPWNVAMNTLTGQPNIDASAILEYFKPLKDWLHSENLKAGDCYGWGYAWDDQTLHNHRINLYKQHNHHTRCIYLYKQHNYTIDYNNHCQPNEYNYYSNHHSLISICTYEFKQHNHNNVYNCHTGQHLETSTSNLTNFKRLMFRWRGSIWQCVWKDLLIWLILYAMLSCCYRFILSDSDRGHFEDFVHLAANYTSAIPLTFMLGFYVSLVLNRWWEIFMNIAWPDNIAISIATYVQGNDESARIQRRTIVRYLVLAEVLVLRDISSSVKKRFPSLNHVVNAGLMTEEEQKMIESISINHAKYWMPIEWCCTMLRRIWKRRKLEETHLHTLVEAILQYRGNLGMLMAYDWISVPLVYTQVANLSILSYFGLCLLSSQYVAEGTESASSKPKLSTVRIQESY</sequence>
<protein>
    <recommendedName>
        <fullName evidence="12 21">Angiotensin-converting enzyme</fullName>
        <ecNumber evidence="21">3.4.-.-</ecNumber>
    </recommendedName>
</protein>
<keyword evidence="6 21" id="KW-0378">Hydrolase</keyword>
<keyword evidence="7 17" id="KW-0862">Zinc</keyword>
<keyword evidence="9 18" id="KW-1015">Disulfide bond</keyword>
<evidence type="ECO:0000256" key="8">
    <source>
        <dbReference type="ARBA" id="ARBA00023049"/>
    </source>
</evidence>
<evidence type="ECO:0000256" key="11">
    <source>
        <dbReference type="ARBA" id="ARBA00036868"/>
    </source>
</evidence>
<evidence type="ECO:0000256" key="12">
    <source>
        <dbReference type="ARBA" id="ARBA00039858"/>
    </source>
</evidence>
<dbReference type="PANTHER" id="PTHR10514">
    <property type="entry name" value="ANGIOTENSIN-CONVERTING ENZYME"/>
    <property type="match status" value="1"/>
</dbReference>
<evidence type="ECO:0000256" key="20">
    <source>
        <dbReference type="PROSITE-ProRule" id="PRU01355"/>
    </source>
</evidence>
<keyword evidence="5" id="KW-0732">Signal</keyword>
<dbReference type="GO" id="GO:0008241">
    <property type="term" value="F:peptidyl-dipeptidase activity"/>
    <property type="evidence" value="ECO:0007669"/>
    <property type="project" value="UniProtKB-EC"/>
</dbReference>
<name>A0A914UH19_9BILA</name>
<evidence type="ECO:0000256" key="2">
    <source>
        <dbReference type="ARBA" id="ARBA00022645"/>
    </source>
</evidence>
<comment type="caution">
    <text evidence="20">Lacks conserved residue(s) required for the propagation of feature annotation.</text>
</comment>
<feature type="transmembrane region" description="Helical" evidence="22">
    <location>
        <begin position="672"/>
        <end position="689"/>
    </location>
</feature>
<feature type="active site" description="Proton acceptor 1" evidence="13">
    <location>
        <position position="329"/>
    </location>
</feature>
<evidence type="ECO:0000256" key="13">
    <source>
        <dbReference type="PIRSR" id="PIRSR601548-1"/>
    </source>
</evidence>
<dbReference type="GO" id="GO:0008237">
    <property type="term" value="F:metallopeptidase activity"/>
    <property type="evidence" value="ECO:0007669"/>
    <property type="project" value="UniProtKB-KW"/>
</dbReference>